<evidence type="ECO:0000256" key="1">
    <source>
        <dbReference type="SAM" id="MobiDB-lite"/>
    </source>
</evidence>
<dbReference type="Proteomes" id="UP000005206">
    <property type="component" value="Chromosome 8"/>
</dbReference>
<dbReference type="VEuPathDB" id="FungiDB:NECHADRAFT_106292"/>
<keyword evidence="2" id="KW-0732">Signal</keyword>
<feature type="region of interest" description="Disordered" evidence="1">
    <location>
        <begin position="126"/>
        <end position="163"/>
    </location>
</feature>
<feature type="region of interest" description="Disordered" evidence="1">
    <location>
        <begin position="190"/>
        <end position="209"/>
    </location>
</feature>
<dbReference type="GeneID" id="9678691"/>
<protein>
    <recommendedName>
        <fullName evidence="5">BZIP domain-containing protein</fullName>
    </recommendedName>
</protein>
<feature type="compositionally biased region" description="Basic and acidic residues" evidence="1">
    <location>
        <begin position="190"/>
        <end position="199"/>
    </location>
</feature>
<sequence length="209" mass="22952">MSRMPRLPLMILLVVAPPRRTSMDGPIPLKVARRAIDVGGDAGGYAAFRNPSLGQPVDMVARHTKSIAADAANPTNNLAAPTPMSSMTTSNAPNHAPRPIFVPKVDMIYGDDLARARRNLQLEKNFQSSAGRTRPKLRVPDAMFRQGPSTKPQRPADEPAAQSEGQIVDMGWKEMLGMLEQKVGALEAENRKLQHENDQFRAWLNQAPK</sequence>
<dbReference type="KEGG" id="nhe:NECHADRAFT_106292"/>
<dbReference type="HOGENOM" id="CLU_1315716_0_0_1"/>
<name>C7Z3N9_FUSV7</name>
<reference evidence="3 4" key="1">
    <citation type="journal article" date="2009" name="PLoS Genet.">
        <title>The genome of Nectria haematococca: contribution of supernumerary chromosomes to gene expansion.</title>
        <authorList>
            <person name="Coleman J.J."/>
            <person name="Rounsley S.D."/>
            <person name="Rodriguez-Carres M."/>
            <person name="Kuo A."/>
            <person name="Wasmann C.C."/>
            <person name="Grimwood J."/>
            <person name="Schmutz J."/>
            <person name="Taga M."/>
            <person name="White G.J."/>
            <person name="Zhou S."/>
            <person name="Schwartz D.C."/>
            <person name="Freitag M."/>
            <person name="Ma L.J."/>
            <person name="Danchin E.G."/>
            <person name="Henrissat B."/>
            <person name="Coutinho P.M."/>
            <person name="Nelson D.R."/>
            <person name="Straney D."/>
            <person name="Napoli C.A."/>
            <person name="Barker B.M."/>
            <person name="Gribskov M."/>
            <person name="Rep M."/>
            <person name="Kroken S."/>
            <person name="Molnar I."/>
            <person name="Rensing C."/>
            <person name="Kennell J.C."/>
            <person name="Zamora J."/>
            <person name="Farman M.L."/>
            <person name="Selker E.U."/>
            <person name="Salamov A."/>
            <person name="Shapiro H."/>
            <person name="Pangilinan J."/>
            <person name="Lindquist E."/>
            <person name="Lamers C."/>
            <person name="Grigoriev I.V."/>
            <person name="Geiser D.M."/>
            <person name="Covert S.F."/>
            <person name="Temporini E."/>
            <person name="Vanetten H.D."/>
        </authorList>
    </citation>
    <scope>NUCLEOTIDE SEQUENCE [LARGE SCALE GENOMIC DNA]</scope>
    <source>
        <strain evidence="4">ATCC MYA-4622 / CBS 123669 / FGSC 9596 / NRRL 45880 / 77-13-4</strain>
    </source>
</reference>
<dbReference type="RefSeq" id="XP_003047054.1">
    <property type="nucleotide sequence ID" value="XM_003047008.1"/>
</dbReference>
<evidence type="ECO:0000256" key="2">
    <source>
        <dbReference type="SAM" id="SignalP"/>
    </source>
</evidence>
<organism evidence="3 4">
    <name type="scientific">Fusarium vanettenii (strain ATCC MYA-4622 / CBS 123669 / FGSC 9596 / NRRL 45880 / 77-13-4)</name>
    <name type="common">Fusarium solani subsp. pisi</name>
    <dbReference type="NCBI Taxonomy" id="660122"/>
    <lineage>
        <taxon>Eukaryota</taxon>
        <taxon>Fungi</taxon>
        <taxon>Dikarya</taxon>
        <taxon>Ascomycota</taxon>
        <taxon>Pezizomycotina</taxon>
        <taxon>Sordariomycetes</taxon>
        <taxon>Hypocreomycetidae</taxon>
        <taxon>Hypocreales</taxon>
        <taxon>Nectriaceae</taxon>
        <taxon>Fusarium</taxon>
        <taxon>Fusarium solani species complex</taxon>
        <taxon>Fusarium vanettenii</taxon>
    </lineage>
</organism>
<dbReference type="InParanoid" id="C7Z3N9"/>
<dbReference type="EMBL" id="GG698909">
    <property type="protein sequence ID" value="EEU41341.1"/>
    <property type="molecule type" value="Genomic_DNA"/>
</dbReference>
<keyword evidence="4" id="KW-1185">Reference proteome</keyword>
<accession>C7Z3N9</accession>
<feature type="signal peptide" evidence="2">
    <location>
        <begin position="1"/>
        <end position="23"/>
    </location>
</feature>
<evidence type="ECO:0000313" key="3">
    <source>
        <dbReference type="EMBL" id="EEU41341.1"/>
    </source>
</evidence>
<gene>
    <name evidence="3" type="ORF">NECHADRAFT_106292</name>
</gene>
<feature type="chain" id="PRO_5002988907" description="BZIP domain-containing protein" evidence="2">
    <location>
        <begin position="24"/>
        <end position="209"/>
    </location>
</feature>
<evidence type="ECO:0008006" key="5">
    <source>
        <dbReference type="Google" id="ProtNLM"/>
    </source>
</evidence>
<evidence type="ECO:0000313" key="4">
    <source>
        <dbReference type="Proteomes" id="UP000005206"/>
    </source>
</evidence>
<proteinExistence type="predicted"/>
<dbReference type="OrthoDB" id="10398103at2759"/>
<dbReference type="AlphaFoldDB" id="C7Z3N9"/>